<dbReference type="InterPro" id="IPR017850">
    <property type="entry name" value="Alkaline_phosphatase_core_sf"/>
</dbReference>
<sequence>MDIFANGMGRGIGLKARFLVLLAIWVVASNQAPAALTWTGAGDAVSLYKEANWLDDSGAVPPNNSVNANTELTANTGGLIEINSGSGKPNNFNGDFMLASGDDLLVANGKVLGGNDSVVGGGAGSAMTITGSGSQLKVGAVSAFDSILVDDGGLIELKDAAGITLHDAGSTLRIEGGSSADFQFILKAVVSVDGTSSLTLNGTGIPINSAEVHLDIGAQLTLHSLAEFSEQGAKIFVEGVSFNDDSTQLSFSGSGPVTATATTNGVPYIAAFQAAPESFSLPGDIELSWQTAGAGYLEISDGNGTVTALVASVDGQAALDSGGMGIGQVSNSTTYTLSVTVAEDGSGAANTMDAAVTVIVPGPGTDTDRDGLPDLDEADLYSTNPNQRDSDGDGTPDGMEVERGLDPNDPSEYLERPNVLFFFVDDLGYGDLGCFWQDQRTGSQKFDTPNIDALAAGGAKLTHHYVAASVCAPTRASLLQGVHQGHASVRDNQFDKAIADNHTVADTLRRAGYRTIHVGKNGVAGGENSVDLSGDGSRNLEGHPLDRGFDEFFGYLFHADGHEHFPRNGGTSKGAHIYDGYRQVKDASLDLYTTDAWTAYAKKAILEEVQDGDHQPFFLYLAYDTPHFKMQRPAVAYPAGGGLAGGIQWTAATDGSGRVRYASTADGTGVEDAYNHPENDTAWPESNQQHVGMIRRIDNSMADVVQLLEDLGIRDNTLIIFSSDNGPHNEGNDPRYFGSFAHFEGIKRDLFEGGIRVPTVVNWPGRIAGATGDENNILEIDYPSAIWDWMPTFAEMAGVPAPAWCDGVSLLPTLTGEAVQRDKGYLYFEYYHNGSTPNWNSYFPSHYSERHDQMQCVRIGNHMGIRNDIEDNGYDFRIYNVVNDPGQGTNLASALPELHQAMKDVALQARRSDSSASRPYDSEQVPHASRSVQPGLDYSCHEGIWSFVPEFRDLPAVAFGSVENLDLSVRTRDDHVGILYRGYIEIPTTGTYAFHLLSDSGANLFIHDAHVIDDDFNHDGTGRSGAVNLVAGLHPIRLYYRHGRASAHTLQLEWEGPGIARQAVPETRFFRLPEIHVAMAYSSAGGLAFSWNSTTGQTYRLLGTDSLHSPRSSWSNILNSISSTAPTNTVSIGPPVDQLKFYIVEEE</sequence>
<dbReference type="EMBL" id="CAAHFG010000003">
    <property type="protein sequence ID" value="VGO16527.1"/>
    <property type="molecule type" value="Genomic_DNA"/>
</dbReference>
<dbReference type="PROSITE" id="PS51820">
    <property type="entry name" value="PA14"/>
    <property type="match status" value="1"/>
</dbReference>
<evidence type="ECO:0000313" key="4">
    <source>
        <dbReference type="EMBL" id="VGO16527.1"/>
    </source>
</evidence>
<dbReference type="AlphaFoldDB" id="A0A6C2U9X8"/>
<feature type="region of interest" description="Disordered" evidence="1">
    <location>
        <begin position="912"/>
        <end position="932"/>
    </location>
</feature>
<dbReference type="PANTHER" id="PTHR43751:SF3">
    <property type="entry name" value="SULFATASE N-TERMINAL DOMAIN-CONTAINING PROTEIN"/>
    <property type="match status" value="1"/>
</dbReference>
<dbReference type="Gene3D" id="4.10.1080.10">
    <property type="entry name" value="TSP type-3 repeat"/>
    <property type="match status" value="1"/>
</dbReference>
<feature type="region of interest" description="Disordered" evidence="1">
    <location>
        <begin position="359"/>
        <end position="412"/>
    </location>
</feature>
<evidence type="ECO:0000259" key="3">
    <source>
        <dbReference type="PROSITE" id="PS51820"/>
    </source>
</evidence>
<feature type="chain" id="PRO_5028928919" evidence="2">
    <location>
        <begin position="35"/>
        <end position="1147"/>
    </location>
</feature>
<dbReference type="Gene3D" id="3.90.182.10">
    <property type="entry name" value="Toxin - Anthrax Protective Antigen,domain 1"/>
    <property type="match status" value="1"/>
</dbReference>
<dbReference type="InterPro" id="IPR011658">
    <property type="entry name" value="PA14_dom"/>
</dbReference>
<dbReference type="Proteomes" id="UP000366872">
    <property type="component" value="Unassembled WGS sequence"/>
</dbReference>
<accession>A0A6C2U9X8</accession>
<dbReference type="InterPro" id="IPR000917">
    <property type="entry name" value="Sulfatase_N"/>
</dbReference>
<dbReference type="SUPFAM" id="SSF53649">
    <property type="entry name" value="Alkaline phosphatase-like"/>
    <property type="match status" value="1"/>
</dbReference>
<organism evidence="4 5">
    <name type="scientific">Pontiella desulfatans</name>
    <dbReference type="NCBI Taxonomy" id="2750659"/>
    <lineage>
        <taxon>Bacteria</taxon>
        <taxon>Pseudomonadati</taxon>
        <taxon>Kiritimatiellota</taxon>
        <taxon>Kiritimatiellia</taxon>
        <taxon>Kiritimatiellales</taxon>
        <taxon>Pontiellaceae</taxon>
        <taxon>Pontiella</taxon>
    </lineage>
</organism>
<dbReference type="Pfam" id="PF00884">
    <property type="entry name" value="Sulfatase"/>
    <property type="match status" value="1"/>
</dbReference>
<dbReference type="Gene3D" id="3.40.720.10">
    <property type="entry name" value="Alkaline Phosphatase, subunit A"/>
    <property type="match status" value="1"/>
</dbReference>
<evidence type="ECO:0000256" key="2">
    <source>
        <dbReference type="SAM" id="SignalP"/>
    </source>
</evidence>
<protein>
    <submittedName>
        <fullName evidence="4">Arylsulfatase</fullName>
    </submittedName>
</protein>
<dbReference type="InterPro" id="IPR052701">
    <property type="entry name" value="GAG_Ulvan_Degrading_Sulfatases"/>
</dbReference>
<gene>
    <name evidence="4" type="primary">atsA_267</name>
    <name evidence="4" type="ORF">PDESU_05118</name>
</gene>
<name>A0A6C2U9X8_PONDE</name>
<proteinExistence type="predicted"/>
<feature type="signal peptide" evidence="2">
    <location>
        <begin position="1"/>
        <end position="34"/>
    </location>
</feature>
<dbReference type="SMART" id="SM00758">
    <property type="entry name" value="PA14"/>
    <property type="match status" value="1"/>
</dbReference>
<evidence type="ECO:0000313" key="5">
    <source>
        <dbReference type="Proteomes" id="UP000366872"/>
    </source>
</evidence>
<dbReference type="SUPFAM" id="SSF56988">
    <property type="entry name" value="Anthrax protective antigen"/>
    <property type="match status" value="1"/>
</dbReference>
<dbReference type="GO" id="GO:0005509">
    <property type="term" value="F:calcium ion binding"/>
    <property type="evidence" value="ECO:0007669"/>
    <property type="project" value="InterPro"/>
</dbReference>
<dbReference type="SUPFAM" id="SSF103647">
    <property type="entry name" value="TSP type-3 repeat"/>
    <property type="match status" value="1"/>
</dbReference>
<dbReference type="Pfam" id="PF07691">
    <property type="entry name" value="PA14"/>
    <property type="match status" value="1"/>
</dbReference>
<keyword evidence="2" id="KW-0732">Signal</keyword>
<reference evidence="4 5" key="1">
    <citation type="submission" date="2019-04" db="EMBL/GenBank/DDBJ databases">
        <authorList>
            <person name="Van Vliet M D."/>
        </authorList>
    </citation>
    <scope>NUCLEOTIDE SEQUENCE [LARGE SCALE GENOMIC DNA]</scope>
    <source>
        <strain evidence="4 5">F1</strain>
    </source>
</reference>
<feature type="domain" description="PA14" evidence="3">
    <location>
        <begin position="931"/>
        <end position="1068"/>
    </location>
</feature>
<dbReference type="InterPro" id="IPR028974">
    <property type="entry name" value="TSP_type-3_rpt"/>
</dbReference>
<evidence type="ECO:0000256" key="1">
    <source>
        <dbReference type="SAM" id="MobiDB-lite"/>
    </source>
</evidence>
<dbReference type="PANTHER" id="PTHR43751">
    <property type="entry name" value="SULFATASE"/>
    <property type="match status" value="1"/>
</dbReference>
<keyword evidence="5" id="KW-1185">Reference proteome</keyword>
<dbReference type="RefSeq" id="WP_136082023.1">
    <property type="nucleotide sequence ID" value="NZ_CAAHFG010000003.1"/>
</dbReference>
<dbReference type="InterPro" id="IPR037524">
    <property type="entry name" value="PA14/GLEYA"/>
</dbReference>